<keyword evidence="3" id="KW-1185">Reference proteome</keyword>
<dbReference type="Proteomes" id="UP000186817">
    <property type="component" value="Unassembled WGS sequence"/>
</dbReference>
<dbReference type="EMBL" id="LSRX01001438">
    <property type="protein sequence ID" value="OLP79887.1"/>
    <property type="molecule type" value="Genomic_DNA"/>
</dbReference>
<evidence type="ECO:0000256" key="1">
    <source>
        <dbReference type="SAM" id="MobiDB-lite"/>
    </source>
</evidence>
<organism evidence="2 3">
    <name type="scientific">Symbiodinium microadriaticum</name>
    <name type="common">Dinoflagellate</name>
    <name type="synonym">Zooxanthella microadriatica</name>
    <dbReference type="NCBI Taxonomy" id="2951"/>
    <lineage>
        <taxon>Eukaryota</taxon>
        <taxon>Sar</taxon>
        <taxon>Alveolata</taxon>
        <taxon>Dinophyceae</taxon>
        <taxon>Suessiales</taxon>
        <taxon>Symbiodiniaceae</taxon>
        <taxon>Symbiodinium</taxon>
    </lineage>
</organism>
<evidence type="ECO:0000313" key="2">
    <source>
        <dbReference type="EMBL" id="OLP79887.1"/>
    </source>
</evidence>
<gene>
    <name evidence="2" type="ORF">AK812_SmicGene39772</name>
</gene>
<evidence type="ECO:0000313" key="3">
    <source>
        <dbReference type="Proteomes" id="UP000186817"/>
    </source>
</evidence>
<reference evidence="2 3" key="1">
    <citation type="submission" date="2016-02" db="EMBL/GenBank/DDBJ databases">
        <title>Genome analysis of coral dinoflagellate symbionts highlights evolutionary adaptations to a symbiotic lifestyle.</title>
        <authorList>
            <person name="Aranda M."/>
            <person name="Li Y."/>
            <person name="Liew Y.J."/>
            <person name="Baumgarten S."/>
            <person name="Simakov O."/>
            <person name="Wilson M."/>
            <person name="Piel J."/>
            <person name="Ashoor H."/>
            <person name="Bougouffa S."/>
            <person name="Bajic V.B."/>
            <person name="Ryu T."/>
            <person name="Ravasi T."/>
            <person name="Bayer T."/>
            <person name="Micklem G."/>
            <person name="Kim H."/>
            <person name="Bhak J."/>
            <person name="Lajeunesse T.C."/>
            <person name="Voolstra C.R."/>
        </authorList>
    </citation>
    <scope>NUCLEOTIDE SEQUENCE [LARGE SCALE GENOMIC DNA]</scope>
    <source>
        <strain evidence="2 3">CCMP2467</strain>
    </source>
</reference>
<name>A0A1Q9CAN1_SYMMI</name>
<comment type="caution">
    <text evidence="2">The sequence shown here is derived from an EMBL/GenBank/DDBJ whole genome shotgun (WGS) entry which is preliminary data.</text>
</comment>
<feature type="region of interest" description="Disordered" evidence="1">
    <location>
        <begin position="1"/>
        <end position="21"/>
    </location>
</feature>
<dbReference type="AlphaFoldDB" id="A0A1Q9CAN1"/>
<proteinExistence type="predicted"/>
<feature type="compositionally biased region" description="Basic and acidic residues" evidence="1">
    <location>
        <begin position="10"/>
        <end position="20"/>
    </location>
</feature>
<protein>
    <submittedName>
        <fullName evidence="2">Uncharacterized protein</fullName>
    </submittedName>
</protein>
<accession>A0A1Q9CAN1</accession>
<sequence length="208" mass="22583">MHLRCTGKRQGNEAAREGGRRKYQLRRTTCHRLLAQHDEAAAAGVAKFWINARLRPASVAQKQPRQYLVTPEVIPYHVPATSEAAEGAGGLAMKIRADPLAGALVQLVDTLEGVSPAPEVLQKAQNLVAKWPQGKGCEHGDAAALPQHEALCQAAAELHHDALLAFFNLCVVVVPERARAALDNTLGHLQPPCGRCLFPVEHLRLQFP</sequence>